<dbReference type="InterPro" id="IPR010104">
    <property type="entry name" value="TonB_rcpt_bac"/>
</dbReference>
<organism evidence="8 9">
    <name type="scientific">Microbulbifer rhizosphaerae</name>
    <dbReference type="NCBI Taxonomy" id="1562603"/>
    <lineage>
        <taxon>Bacteria</taxon>
        <taxon>Pseudomonadati</taxon>
        <taxon>Pseudomonadota</taxon>
        <taxon>Gammaproteobacteria</taxon>
        <taxon>Cellvibrionales</taxon>
        <taxon>Microbulbiferaceae</taxon>
        <taxon>Microbulbifer</taxon>
    </lineage>
</organism>
<sequence length="908" mass="99611">MRFKNNKLSAVMALITSGGFAAIPGESLAMQLEEYVTDQAGELEEVSVVGIMGSNKRALDKKRAADSIVDGIASEDLGKFPDQNVAESLQRITGISINRSGGEGRFLTVRGFGPEFNAVLYNGRVLATENAGREFSFDVLAAEVISGANAYKAGTAGLVTGGIGATIDLSTAKPMDFDGVKTAFSVKDTYDTLAEDHFPQMSGVYSVSNEDFGFLISTTYSERKYRVDNAGTGGWMERDLSYVPSQVGDADFSKLRVPRNMDFFSDIGTRERLGGTGVFQAKITDDIEMTVDLLYSKFVVDSSVMTSANWTHDWGEFFDSVTADKNNTLLAYSYDGEFDLASDFVQQEFSRPTETRQVGVNLAWDVTENFIVDFDASYSDAKNDNRGRGKFVIVGSPAANPRYDYTNGGKYPRISLDRGISAADLRSHQTWFSGGLNEDSIGQFSLDGDYHLPFENFEKVSFGIYGSDRTKGGSDTGTTEGGIFAGYGYDLPDELFTAVSQGSFLDGGVPSTWFTFDPIEYAEYLWSTEHLDRVFADSPEERAEAELLKRSGNPFPRANRTSEHEVDEQVLEAFVKLDFNAEISDMALSGNLGVRYAQTDVASTGFTSVLTDITQVESDPTLLDLRFTDPQIVTVKHDYSNVLPSLNLKLDVNDEHVARFSASKTMSRPTLTRLGVGLGGYVGRLGASTASGGNPELEPFESTNYDLSWSWYYSDASYVGAAAFVKKAENFLSQTTLPEDLLPGNPFGEFQVTRARNTASATVSGFEIAALHNFSNGFGLQANYTIVESDDDFDPITRPEEFALEGLSDSANFIAFYEANGIQLRAAYNWRDEYLARAIGRQSQAEMVEAYGQVDLSASYDINDRLTIYAEGINVTDEKTRSFSIYKERLLDYSATGARFSLGLRANF</sequence>
<proteinExistence type="inferred from homology"/>
<feature type="domain" description="TonB-dependent receptor plug" evidence="7">
    <location>
        <begin position="62"/>
        <end position="161"/>
    </location>
</feature>
<keyword evidence="9" id="KW-1185">Reference proteome</keyword>
<evidence type="ECO:0000256" key="3">
    <source>
        <dbReference type="ARBA" id="ARBA00023237"/>
    </source>
</evidence>
<gene>
    <name evidence="8" type="ORF">FHS09_004446</name>
</gene>
<dbReference type="InterPro" id="IPR000531">
    <property type="entry name" value="Beta-barrel_TonB"/>
</dbReference>
<dbReference type="EMBL" id="JACHWZ010000038">
    <property type="protein sequence ID" value="MBB3063586.1"/>
    <property type="molecule type" value="Genomic_DNA"/>
</dbReference>
<keyword evidence="8" id="KW-0675">Receptor</keyword>
<evidence type="ECO:0000256" key="2">
    <source>
        <dbReference type="ARBA" id="ARBA00023136"/>
    </source>
</evidence>
<keyword evidence="3" id="KW-0998">Cell outer membrane</keyword>
<keyword evidence="2 4" id="KW-0472">Membrane</keyword>
<dbReference type="AlphaFoldDB" id="A0A7W4WG48"/>
<comment type="similarity">
    <text evidence="4">Belongs to the TonB-dependent receptor family.</text>
</comment>
<keyword evidence="4" id="KW-0798">TonB box</keyword>
<evidence type="ECO:0000259" key="7">
    <source>
        <dbReference type="Pfam" id="PF07715"/>
    </source>
</evidence>
<dbReference type="Proteomes" id="UP000535937">
    <property type="component" value="Unassembled WGS sequence"/>
</dbReference>
<dbReference type="Pfam" id="PF00593">
    <property type="entry name" value="TonB_dep_Rec_b-barrel"/>
    <property type="match status" value="1"/>
</dbReference>
<dbReference type="SUPFAM" id="SSF56935">
    <property type="entry name" value="Porins"/>
    <property type="match status" value="1"/>
</dbReference>
<feature type="domain" description="TonB-dependent receptor-like beta-barrel" evidence="6">
    <location>
        <begin position="404"/>
        <end position="875"/>
    </location>
</feature>
<evidence type="ECO:0000256" key="5">
    <source>
        <dbReference type="SAM" id="SignalP"/>
    </source>
</evidence>
<dbReference type="PANTHER" id="PTHR40980:SF3">
    <property type="entry name" value="TONB-DEPENDENT RECEPTOR-LIKE BETA-BARREL DOMAIN-CONTAINING PROTEIN"/>
    <property type="match status" value="1"/>
</dbReference>
<dbReference type="Gene3D" id="2.170.130.10">
    <property type="entry name" value="TonB-dependent receptor, plug domain"/>
    <property type="match status" value="1"/>
</dbReference>
<dbReference type="InterPro" id="IPR037066">
    <property type="entry name" value="Plug_dom_sf"/>
</dbReference>
<evidence type="ECO:0000313" key="8">
    <source>
        <dbReference type="EMBL" id="MBB3063586.1"/>
    </source>
</evidence>
<feature type="chain" id="PRO_5031545394" evidence="5">
    <location>
        <begin position="22"/>
        <end position="908"/>
    </location>
</feature>
<dbReference type="InterPro" id="IPR036942">
    <property type="entry name" value="Beta-barrel_TonB_sf"/>
</dbReference>
<evidence type="ECO:0000259" key="6">
    <source>
        <dbReference type="Pfam" id="PF00593"/>
    </source>
</evidence>
<feature type="signal peptide" evidence="5">
    <location>
        <begin position="1"/>
        <end position="21"/>
    </location>
</feature>
<evidence type="ECO:0000313" key="9">
    <source>
        <dbReference type="Proteomes" id="UP000535937"/>
    </source>
</evidence>
<evidence type="ECO:0000256" key="4">
    <source>
        <dbReference type="RuleBase" id="RU003357"/>
    </source>
</evidence>
<name>A0A7W4WG48_9GAMM</name>
<dbReference type="NCBIfam" id="TIGR01782">
    <property type="entry name" value="TonB-Xanth-Caul"/>
    <property type="match status" value="1"/>
</dbReference>
<reference evidence="8 9" key="1">
    <citation type="submission" date="2020-08" db="EMBL/GenBank/DDBJ databases">
        <title>Genomic Encyclopedia of Type Strains, Phase III (KMG-III): the genomes of soil and plant-associated and newly described type strains.</title>
        <authorList>
            <person name="Whitman W."/>
        </authorList>
    </citation>
    <scope>NUCLEOTIDE SEQUENCE [LARGE SCALE GENOMIC DNA]</scope>
    <source>
        <strain evidence="8 9">CECT 8799</strain>
    </source>
</reference>
<dbReference type="InterPro" id="IPR012910">
    <property type="entry name" value="Plug_dom"/>
</dbReference>
<keyword evidence="5" id="KW-0732">Signal</keyword>
<dbReference type="CDD" id="cd01347">
    <property type="entry name" value="ligand_gated_channel"/>
    <property type="match status" value="1"/>
</dbReference>
<comment type="subcellular location">
    <subcellularLocation>
        <location evidence="1 4">Cell outer membrane</location>
    </subcellularLocation>
</comment>
<accession>A0A7W4WG48</accession>
<protein>
    <submittedName>
        <fullName evidence="8">TonB-dependent receptor</fullName>
    </submittedName>
</protein>
<dbReference type="Pfam" id="PF07715">
    <property type="entry name" value="Plug"/>
    <property type="match status" value="1"/>
</dbReference>
<dbReference type="RefSeq" id="WP_183463899.1">
    <property type="nucleotide sequence ID" value="NZ_JACHWZ010000038.1"/>
</dbReference>
<evidence type="ECO:0000256" key="1">
    <source>
        <dbReference type="ARBA" id="ARBA00004442"/>
    </source>
</evidence>
<dbReference type="Gene3D" id="2.40.170.20">
    <property type="entry name" value="TonB-dependent receptor, beta-barrel domain"/>
    <property type="match status" value="1"/>
</dbReference>
<comment type="caution">
    <text evidence="8">The sequence shown here is derived from an EMBL/GenBank/DDBJ whole genome shotgun (WGS) entry which is preliminary data.</text>
</comment>
<dbReference type="GO" id="GO:0009279">
    <property type="term" value="C:cell outer membrane"/>
    <property type="evidence" value="ECO:0007669"/>
    <property type="project" value="UniProtKB-SubCell"/>
</dbReference>
<dbReference type="PANTHER" id="PTHR40980">
    <property type="entry name" value="PLUG DOMAIN-CONTAINING PROTEIN"/>
    <property type="match status" value="1"/>
</dbReference>